<dbReference type="InterPro" id="IPR014729">
    <property type="entry name" value="Rossmann-like_a/b/a_fold"/>
</dbReference>
<feature type="compositionally biased region" description="Low complexity" evidence="7">
    <location>
        <begin position="132"/>
        <end position="142"/>
    </location>
</feature>
<dbReference type="GO" id="GO:0005634">
    <property type="term" value="C:nucleus"/>
    <property type="evidence" value="ECO:0007669"/>
    <property type="project" value="TreeGrafter"/>
</dbReference>
<evidence type="ECO:0000256" key="6">
    <source>
        <dbReference type="PIRSR" id="PIRSR602081-2"/>
    </source>
</evidence>
<feature type="region of interest" description="Disordered" evidence="7">
    <location>
        <begin position="405"/>
        <end position="446"/>
    </location>
</feature>
<dbReference type="Pfam" id="PF03441">
    <property type="entry name" value="FAD_binding_7"/>
    <property type="match status" value="1"/>
</dbReference>
<dbReference type="GO" id="GO:0005737">
    <property type="term" value="C:cytoplasm"/>
    <property type="evidence" value="ECO:0007669"/>
    <property type="project" value="TreeGrafter"/>
</dbReference>
<accession>A0A250XAB0</accession>
<dbReference type="GO" id="GO:0006950">
    <property type="term" value="P:response to stress"/>
    <property type="evidence" value="ECO:0007669"/>
    <property type="project" value="UniProtKB-ARBA"/>
</dbReference>
<reference evidence="9 10" key="1">
    <citation type="submission" date="2017-08" db="EMBL/GenBank/DDBJ databases">
        <title>Acidophilic green algal genome provides insights into adaptation to an acidic environment.</title>
        <authorList>
            <person name="Hirooka S."/>
            <person name="Hirose Y."/>
            <person name="Kanesaki Y."/>
            <person name="Higuchi S."/>
            <person name="Fujiwara T."/>
            <person name="Onuma R."/>
            <person name="Era A."/>
            <person name="Ohbayashi R."/>
            <person name="Uzuka A."/>
            <person name="Nozaki H."/>
            <person name="Yoshikawa H."/>
            <person name="Miyagishima S.Y."/>
        </authorList>
    </citation>
    <scope>NUCLEOTIDE SEQUENCE [LARGE SCALE GENOMIC DNA]</scope>
    <source>
        <strain evidence="9 10">NIES-2499</strain>
    </source>
</reference>
<feature type="compositionally biased region" description="Polar residues" evidence="7">
    <location>
        <begin position="119"/>
        <end position="129"/>
    </location>
</feature>
<dbReference type="Proteomes" id="UP000232323">
    <property type="component" value="Unassembled WGS sequence"/>
</dbReference>
<dbReference type="SUPFAM" id="SSF48173">
    <property type="entry name" value="Cryptochrome/photolyase FAD-binding domain"/>
    <property type="match status" value="1"/>
</dbReference>
<feature type="domain" description="Photolyase/cryptochrome alpha/beta" evidence="8">
    <location>
        <begin position="491"/>
        <end position="634"/>
    </location>
</feature>
<feature type="region of interest" description="Disordered" evidence="7">
    <location>
        <begin position="42"/>
        <end position="148"/>
    </location>
</feature>
<dbReference type="EMBL" id="BEGY01000048">
    <property type="protein sequence ID" value="GAX80053.1"/>
    <property type="molecule type" value="Genomic_DNA"/>
</dbReference>
<keyword evidence="2 5" id="KW-0285">Flavoprotein</keyword>
<dbReference type="InterPro" id="IPR036155">
    <property type="entry name" value="Crypto/Photolyase_N_sf"/>
</dbReference>
<feature type="compositionally biased region" description="Polar residues" evidence="7">
    <location>
        <begin position="50"/>
        <end position="66"/>
    </location>
</feature>
<feature type="compositionally biased region" description="Basic and acidic residues" evidence="7">
    <location>
        <begin position="863"/>
        <end position="874"/>
    </location>
</feature>
<dbReference type="PANTHER" id="PTHR11455">
    <property type="entry name" value="CRYPTOCHROME"/>
    <property type="match status" value="1"/>
</dbReference>
<evidence type="ECO:0000313" key="9">
    <source>
        <dbReference type="EMBL" id="GAX80053.1"/>
    </source>
</evidence>
<dbReference type="GO" id="GO:0003677">
    <property type="term" value="F:DNA binding"/>
    <property type="evidence" value="ECO:0007669"/>
    <property type="project" value="TreeGrafter"/>
</dbReference>
<evidence type="ECO:0000256" key="1">
    <source>
        <dbReference type="ARBA" id="ARBA00005862"/>
    </source>
</evidence>
<feature type="site" description="Electron transfer via tryptophanyl radical" evidence="6">
    <location>
        <position position="934"/>
    </location>
</feature>
<feature type="binding site" evidence="5">
    <location>
        <begin position="947"/>
        <end position="949"/>
    </location>
    <ligand>
        <name>FAD</name>
        <dbReference type="ChEBI" id="CHEBI:57692"/>
    </ligand>
</feature>
<keyword evidence="3 5" id="KW-0274">FAD</keyword>
<feature type="region of interest" description="Disordered" evidence="7">
    <location>
        <begin position="825"/>
        <end position="880"/>
    </location>
</feature>
<dbReference type="PRINTS" id="PR00147">
    <property type="entry name" value="DNAPHOTLYASE"/>
</dbReference>
<keyword evidence="4" id="KW-0157">Chromophore</keyword>
<comment type="caution">
    <text evidence="9">The sequence shown here is derived from an EMBL/GenBank/DDBJ whole genome shotgun (WGS) entry which is preliminary data.</text>
</comment>
<feature type="compositionally biased region" description="Polar residues" evidence="7">
    <location>
        <begin position="95"/>
        <end position="105"/>
    </location>
</feature>
<dbReference type="PROSITE" id="PS00394">
    <property type="entry name" value="DNA_PHOTOLYASES_1_1"/>
    <property type="match status" value="1"/>
</dbReference>
<evidence type="ECO:0000256" key="4">
    <source>
        <dbReference type="ARBA" id="ARBA00022991"/>
    </source>
</evidence>
<comment type="similarity">
    <text evidence="1">Belongs to the DNA photolyase class-1 family.</text>
</comment>
<evidence type="ECO:0000256" key="7">
    <source>
        <dbReference type="SAM" id="MobiDB-lite"/>
    </source>
</evidence>
<dbReference type="OrthoDB" id="435881at2759"/>
<dbReference type="InterPro" id="IPR005101">
    <property type="entry name" value="Cryptochr/Photolyase_FAD-bd"/>
</dbReference>
<dbReference type="InterPro" id="IPR036134">
    <property type="entry name" value="Crypto/Photolyase_FAD-like_sf"/>
</dbReference>
<sequence>MKMFYPLVTLPCISAQSGKLGRNCPCSKAEHHFKAYPNLKHASQWRRGASESSDNEMPSTSHNKPVSSFPPMTKQPTMIKPPERKTMSVSRPAPLSTSMPPSTEVPQVRPLGPLPGVTEDTSTLQSSLPLMNGNSSAGAGSSTDTLLPPTPSRQVRLLSPGQLFDIHKRWAEFWGPVSLQDRNRMLARGMRELTQSDPWALDMAKQDSRDFLMGIINASELRDRFVSIFSTAAGSMACEELYKQMVMLLPNAAKRQELLSLCPDPWLLLSKIPEPLEPPSSPPASSTTTTPQQPAASASDRRNLTGGSSVSRIPSVASAQTLVNRLSGDSQNEEVGAEENEEEEADEDDDEYEDEDEEDEEDELQYADEQEDDYAGEDDVKEFRGWQVLDRSRIQGIAQQMLQDGSYQDPSTLSKPSSAAPDPTSSKTSAPIVVAVGSSSSTSSGKRMEMLSVAAAHHNSLNNRPARKLAGKKGKTRMLGGGKGQAHTSSKNVIVWLRQDLRLHDNPALCEAVRNANLMDGEITFLYIHSPEEEGDDLATGSSWRPTGASRVWLQLALAALDRDLISKYGPGAGIVYKHGPYLEAIRQVAAAVGSWQVYFNRRYEPSMMRADRRVEQALANSGFTVRSFNALLIREPWDIRIDLSARGAGGKPAGHFGTLTPFSKACERLGPTPQPLSTPKQIPVASQHPSDSCNGLSLEQLELYTPALSQDGSKIDWGAPLREAWRVEEAEALLMLDTFLAQGLGRYEEERGFVDGRAVSKLSPYLHFGMLSPRLLNKKLEEAGSVKAGGAVSKIFNRRMVWRDLAYWQLYHWPDMPSQPIRTPYLDQEWGMPSEGDDDDDDISDTLRLEGASEEASSTSAEGKHHVSSDEISSRNATSGMTSKELLRAWQRGLTGYPVIDAAMRQLWKTGWLHQNSRMAVASFLVDVLNLPWMDGARWFHYTLVDADLAINSMMWQNAGKSGLDQWNFELSPTSSTQDPGGRLIIQWVPELSKLPVKYLHSPWKAPTEVLKAADVVLGETYPHRITSPELSITELKDHHLLTVQTARALHEDEWVDEQGYDVIIAPKGSTTQADGKKIRVFTRPDLRKGSHSNVKIIDMNNNVESLNESLLAAH</sequence>
<dbReference type="GO" id="GO:0071949">
    <property type="term" value="F:FAD binding"/>
    <property type="evidence" value="ECO:0007669"/>
    <property type="project" value="TreeGrafter"/>
</dbReference>
<keyword evidence="10" id="KW-1185">Reference proteome</keyword>
<evidence type="ECO:0000256" key="2">
    <source>
        <dbReference type="ARBA" id="ARBA00022630"/>
    </source>
</evidence>
<feature type="region of interest" description="Disordered" evidence="7">
    <location>
        <begin position="273"/>
        <end position="379"/>
    </location>
</feature>
<dbReference type="AlphaFoldDB" id="A0A250XAB0"/>
<comment type="cofactor">
    <cofactor evidence="5">
        <name>FAD</name>
        <dbReference type="ChEBI" id="CHEBI:57692"/>
    </cofactor>
    <text evidence="5">Binds 1 FAD per subunit.</text>
</comment>
<evidence type="ECO:0000313" key="10">
    <source>
        <dbReference type="Proteomes" id="UP000232323"/>
    </source>
</evidence>
<dbReference type="Pfam" id="PF23202">
    <property type="entry name" value="PAH_ZNF598"/>
    <property type="match status" value="1"/>
</dbReference>
<dbReference type="InterPro" id="IPR057634">
    <property type="entry name" value="PAH_ZNF598/HEL2"/>
</dbReference>
<dbReference type="SUPFAM" id="SSF52425">
    <property type="entry name" value="Cryptochrome/photolyase, N-terminal domain"/>
    <property type="match status" value="1"/>
</dbReference>
<dbReference type="Gene3D" id="3.40.50.620">
    <property type="entry name" value="HUPs"/>
    <property type="match status" value="1"/>
</dbReference>
<feature type="binding site" evidence="5">
    <location>
        <position position="797"/>
    </location>
    <ligand>
        <name>FAD</name>
        <dbReference type="ChEBI" id="CHEBI:57692"/>
    </ligand>
</feature>
<dbReference type="Gene3D" id="1.10.579.10">
    <property type="entry name" value="DNA Cyclobutane Dipyrimidine Photolyase, subunit A, domain 3"/>
    <property type="match status" value="1"/>
</dbReference>
<feature type="binding site" evidence="5">
    <location>
        <position position="748"/>
    </location>
    <ligand>
        <name>FAD</name>
        <dbReference type="ChEBI" id="CHEBI:57692"/>
    </ligand>
</feature>
<protein>
    <recommendedName>
        <fullName evidence="8">Photolyase/cryptochrome alpha/beta domain-containing protein</fullName>
    </recommendedName>
</protein>
<evidence type="ECO:0000256" key="5">
    <source>
        <dbReference type="PIRSR" id="PIRSR602081-1"/>
    </source>
</evidence>
<dbReference type="GO" id="GO:0006139">
    <property type="term" value="P:nucleobase-containing compound metabolic process"/>
    <property type="evidence" value="ECO:0007669"/>
    <property type="project" value="UniProtKB-ARBA"/>
</dbReference>
<gene>
    <name evidence="9" type="ORF">CEUSTIGMA_g7492.t1</name>
</gene>
<organism evidence="9 10">
    <name type="scientific">Chlamydomonas eustigma</name>
    <dbReference type="NCBI Taxonomy" id="1157962"/>
    <lineage>
        <taxon>Eukaryota</taxon>
        <taxon>Viridiplantae</taxon>
        <taxon>Chlorophyta</taxon>
        <taxon>core chlorophytes</taxon>
        <taxon>Chlorophyceae</taxon>
        <taxon>CS clade</taxon>
        <taxon>Chlamydomonadales</taxon>
        <taxon>Chlamydomonadaceae</taxon>
        <taxon>Chlamydomonas</taxon>
    </lineage>
</organism>
<dbReference type="GO" id="GO:0032922">
    <property type="term" value="P:circadian regulation of gene expression"/>
    <property type="evidence" value="ECO:0007669"/>
    <property type="project" value="TreeGrafter"/>
</dbReference>
<evidence type="ECO:0000259" key="8">
    <source>
        <dbReference type="PROSITE" id="PS51645"/>
    </source>
</evidence>
<dbReference type="InterPro" id="IPR006050">
    <property type="entry name" value="DNA_photolyase_N"/>
</dbReference>
<dbReference type="InterPro" id="IPR002081">
    <property type="entry name" value="Cryptochrome/DNA_photolyase_1"/>
</dbReference>
<feature type="compositionally biased region" description="Acidic residues" evidence="7">
    <location>
        <begin position="836"/>
        <end position="845"/>
    </location>
</feature>
<dbReference type="GO" id="GO:0043153">
    <property type="term" value="P:entrainment of circadian clock by photoperiod"/>
    <property type="evidence" value="ECO:0007669"/>
    <property type="project" value="TreeGrafter"/>
</dbReference>
<feature type="site" description="Electron transfer via tryptophanyl radical" evidence="6">
    <location>
        <position position="957"/>
    </location>
</feature>
<evidence type="ECO:0000256" key="3">
    <source>
        <dbReference type="ARBA" id="ARBA00022827"/>
    </source>
</evidence>
<dbReference type="PROSITE" id="PS51645">
    <property type="entry name" value="PHR_CRY_ALPHA_BETA"/>
    <property type="match status" value="1"/>
</dbReference>
<feature type="compositionally biased region" description="Polar residues" evidence="7">
    <location>
        <begin position="305"/>
        <end position="330"/>
    </location>
</feature>
<dbReference type="InterPro" id="IPR018394">
    <property type="entry name" value="DNA_photolyase_1_CS_C"/>
</dbReference>
<dbReference type="Gene3D" id="1.25.40.80">
    <property type="match status" value="1"/>
</dbReference>
<dbReference type="PANTHER" id="PTHR11455:SF18">
    <property type="entry name" value="SI:CH1073-390K14.1"/>
    <property type="match status" value="1"/>
</dbReference>
<feature type="site" description="Electron transfer via tryptophanyl radical" evidence="6">
    <location>
        <position position="831"/>
    </location>
</feature>
<proteinExistence type="inferred from homology"/>
<feature type="compositionally biased region" description="Low complexity" evidence="7">
    <location>
        <begin position="283"/>
        <end position="298"/>
    </location>
</feature>
<feature type="compositionally biased region" description="Polar residues" evidence="7">
    <location>
        <begin position="405"/>
        <end position="429"/>
    </location>
</feature>
<feature type="compositionally biased region" description="Acidic residues" evidence="7">
    <location>
        <begin position="331"/>
        <end position="379"/>
    </location>
</feature>
<dbReference type="STRING" id="1157962.A0A250XAB0"/>
<name>A0A250XAB0_9CHLO</name>
<dbReference type="GO" id="GO:0003904">
    <property type="term" value="F:deoxyribodipyrimidine photo-lyase activity"/>
    <property type="evidence" value="ECO:0007669"/>
    <property type="project" value="TreeGrafter"/>
</dbReference>
<dbReference type="Pfam" id="PF00875">
    <property type="entry name" value="DNA_photolyase"/>
    <property type="match status" value="1"/>
</dbReference>